<proteinExistence type="predicted"/>
<evidence type="ECO:0000313" key="1">
    <source>
        <dbReference type="EMBL" id="PWK05033.1"/>
    </source>
</evidence>
<keyword evidence="2" id="KW-1185">Reference proteome</keyword>
<organism evidence="1 2">
    <name type="scientific">Tumebacillus permanentifrigoris</name>
    <dbReference type="NCBI Taxonomy" id="378543"/>
    <lineage>
        <taxon>Bacteria</taxon>
        <taxon>Bacillati</taxon>
        <taxon>Bacillota</taxon>
        <taxon>Bacilli</taxon>
        <taxon>Bacillales</taxon>
        <taxon>Alicyclobacillaceae</taxon>
        <taxon>Tumebacillus</taxon>
    </lineage>
</organism>
<sequence length="63" mass="7200">MQVASGIRTMYPACAVEPSVLRTYEGRWVTRHGLCRPIILERRWVCHQTTSSVSLVNLKVQNT</sequence>
<dbReference type="Proteomes" id="UP000245634">
    <property type="component" value="Unassembled WGS sequence"/>
</dbReference>
<gene>
    <name evidence="1" type="ORF">C7459_1284</name>
</gene>
<protein>
    <submittedName>
        <fullName evidence="1">Uncharacterized protein</fullName>
    </submittedName>
</protein>
<accession>A0A316DPL2</accession>
<name>A0A316DPL2_9BACL</name>
<reference evidence="1 2" key="1">
    <citation type="submission" date="2018-05" db="EMBL/GenBank/DDBJ databases">
        <title>Genomic Encyclopedia of Type Strains, Phase IV (KMG-IV): sequencing the most valuable type-strain genomes for metagenomic binning, comparative biology and taxonomic classification.</title>
        <authorList>
            <person name="Goeker M."/>
        </authorList>
    </citation>
    <scope>NUCLEOTIDE SEQUENCE [LARGE SCALE GENOMIC DNA]</scope>
    <source>
        <strain evidence="1 2">DSM 18773</strain>
    </source>
</reference>
<dbReference type="EMBL" id="QGGL01000028">
    <property type="protein sequence ID" value="PWK05033.1"/>
    <property type="molecule type" value="Genomic_DNA"/>
</dbReference>
<comment type="caution">
    <text evidence="1">The sequence shown here is derived from an EMBL/GenBank/DDBJ whole genome shotgun (WGS) entry which is preliminary data.</text>
</comment>
<dbReference type="AlphaFoldDB" id="A0A316DPL2"/>
<evidence type="ECO:0000313" key="2">
    <source>
        <dbReference type="Proteomes" id="UP000245634"/>
    </source>
</evidence>